<reference evidence="1" key="1">
    <citation type="journal article" date="2015" name="Nature">
        <title>Complex archaea that bridge the gap between prokaryotes and eukaryotes.</title>
        <authorList>
            <person name="Spang A."/>
            <person name="Saw J.H."/>
            <person name="Jorgensen S.L."/>
            <person name="Zaremba-Niedzwiedzka K."/>
            <person name="Martijn J."/>
            <person name="Lind A.E."/>
            <person name="van Eijk R."/>
            <person name="Schleper C."/>
            <person name="Guy L."/>
            <person name="Ettema T.J."/>
        </authorList>
    </citation>
    <scope>NUCLEOTIDE SEQUENCE</scope>
</reference>
<proteinExistence type="predicted"/>
<name>A0A0F9QCQ9_9ZZZZ</name>
<accession>A0A0F9QCQ9</accession>
<sequence length="88" mass="10087">MIIQGLNIEGDLVLRVPLEKRFPAGWDRFRWAWRALRGKPYERPLGWTVADCYIGKKLKEEWGLSVGSGLAWTSVELRNEPGTQEAES</sequence>
<dbReference type="EMBL" id="LAZR01002082">
    <property type="protein sequence ID" value="KKN34812.1"/>
    <property type="molecule type" value="Genomic_DNA"/>
</dbReference>
<comment type="caution">
    <text evidence="1">The sequence shown here is derived from an EMBL/GenBank/DDBJ whole genome shotgun (WGS) entry which is preliminary data.</text>
</comment>
<organism evidence="1">
    <name type="scientific">marine sediment metagenome</name>
    <dbReference type="NCBI Taxonomy" id="412755"/>
    <lineage>
        <taxon>unclassified sequences</taxon>
        <taxon>metagenomes</taxon>
        <taxon>ecological metagenomes</taxon>
    </lineage>
</organism>
<dbReference type="AlphaFoldDB" id="A0A0F9QCQ9"/>
<protein>
    <submittedName>
        <fullName evidence="1">Uncharacterized protein</fullName>
    </submittedName>
</protein>
<evidence type="ECO:0000313" key="1">
    <source>
        <dbReference type="EMBL" id="KKN34812.1"/>
    </source>
</evidence>
<gene>
    <name evidence="1" type="ORF">LCGC14_0789920</name>
</gene>